<protein>
    <submittedName>
        <fullName evidence="1">Uncharacterized protein</fullName>
    </submittedName>
</protein>
<name>A0A345HQU0_9ACTN</name>
<evidence type="ECO:0000313" key="1">
    <source>
        <dbReference type="EMBL" id="AXG79064.1"/>
    </source>
</evidence>
<dbReference type="EMBL" id="CP031194">
    <property type="protein sequence ID" value="AXG79064.1"/>
    <property type="molecule type" value="Genomic_DNA"/>
</dbReference>
<accession>A0A345HQU0</accession>
<sequence length="65" mass="6720">MMGCSDAISGGAYLDAGGKKYLLSGTIARPGFVDGNALGDLWNQGDTDVLVEWQDAADRLCPDGA</sequence>
<dbReference type="KEGG" id="spad:DVK44_16760"/>
<proteinExistence type="predicted"/>
<organism evidence="1 2">
    <name type="scientific">Streptomyces paludis</name>
    <dbReference type="NCBI Taxonomy" id="2282738"/>
    <lineage>
        <taxon>Bacteria</taxon>
        <taxon>Bacillati</taxon>
        <taxon>Actinomycetota</taxon>
        <taxon>Actinomycetes</taxon>
        <taxon>Kitasatosporales</taxon>
        <taxon>Streptomycetaceae</taxon>
        <taxon>Streptomyces</taxon>
    </lineage>
</organism>
<evidence type="ECO:0000313" key="2">
    <source>
        <dbReference type="Proteomes" id="UP000253868"/>
    </source>
</evidence>
<dbReference type="AlphaFoldDB" id="A0A345HQU0"/>
<dbReference type="OrthoDB" id="4258097at2"/>
<gene>
    <name evidence="1" type="ORF">DVK44_16760</name>
</gene>
<dbReference type="Proteomes" id="UP000253868">
    <property type="component" value="Chromosome"/>
</dbReference>
<reference evidence="2" key="1">
    <citation type="submission" date="2018-07" db="EMBL/GenBank/DDBJ databases">
        <authorList>
            <person name="Zhao J."/>
        </authorList>
    </citation>
    <scope>NUCLEOTIDE SEQUENCE [LARGE SCALE GENOMIC DNA]</scope>
    <source>
        <strain evidence="2">GSSD-12</strain>
    </source>
</reference>
<keyword evidence="2" id="KW-1185">Reference proteome</keyword>